<evidence type="ECO:0000256" key="7">
    <source>
        <dbReference type="ARBA" id="ARBA00022729"/>
    </source>
</evidence>
<dbReference type="FunFam" id="3.30.200.20:FF:000178">
    <property type="entry name" value="serine/threonine-protein kinase PBS1-like"/>
    <property type="match status" value="1"/>
</dbReference>
<keyword evidence="5 19" id="KW-0808">Transferase</keyword>
<evidence type="ECO:0000256" key="2">
    <source>
        <dbReference type="ARBA" id="ARBA00022527"/>
    </source>
</evidence>
<evidence type="ECO:0000256" key="4">
    <source>
        <dbReference type="ARBA" id="ARBA00022553"/>
    </source>
</evidence>
<feature type="transmembrane region" description="Helical" evidence="21">
    <location>
        <begin position="482"/>
        <end position="506"/>
    </location>
</feature>
<keyword evidence="3" id="KW-0245">EGF-like domain</keyword>
<evidence type="ECO:0000256" key="22">
    <source>
        <dbReference type="SAM" id="SignalP"/>
    </source>
</evidence>
<evidence type="ECO:0000256" key="6">
    <source>
        <dbReference type="ARBA" id="ARBA00022692"/>
    </source>
</evidence>
<evidence type="ECO:0000256" key="15">
    <source>
        <dbReference type="ARBA" id="ARBA00023170"/>
    </source>
</evidence>
<dbReference type="GO" id="GO:0030246">
    <property type="term" value="F:carbohydrate binding"/>
    <property type="evidence" value="ECO:0007669"/>
    <property type="project" value="UniProtKB-KW"/>
</dbReference>
<dbReference type="Proteomes" id="UP001418222">
    <property type="component" value="Unassembled WGS sequence"/>
</dbReference>
<feature type="signal peptide" evidence="22">
    <location>
        <begin position="1"/>
        <end position="19"/>
    </location>
</feature>
<dbReference type="PIRSF" id="PIRSF000641">
    <property type="entry name" value="SRK"/>
    <property type="match status" value="1"/>
</dbReference>
<evidence type="ECO:0000313" key="27">
    <source>
        <dbReference type="Proteomes" id="UP001418222"/>
    </source>
</evidence>
<dbReference type="GO" id="GO:0005524">
    <property type="term" value="F:ATP binding"/>
    <property type="evidence" value="ECO:0007669"/>
    <property type="project" value="UniProtKB-UniRule"/>
</dbReference>
<evidence type="ECO:0000313" key="26">
    <source>
        <dbReference type="EMBL" id="KAK8938853.1"/>
    </source>
</evidence>
<evidence type="ECO:0000256" key="9">
    <source>
        <dbReference type="ARBA" id="ARBA00022741"/>
    </source>
</evidence>
<dbReference type="PROSITE" id="PS50948">
    <property type="entry name" value="PAN"/>
    <property type="match status" value="1"/>
</dbReference>
<dbReference type="SUPFAM" id="SSF51110">
    <property type="entry name" value="alpha-D-mannose-specific plant lectins"/>
    <property type="match status" value="1"/>
</dbReference>
<keyword evidence="6 21" id="KW-0812">Transmembrane</keyword>
<dbReference type="EC" id="2.7.11.1" evidence="19"/>
<dbReference type="FunFam" id="1.10.510.10:FF:000248">
    <property type="entry name" value="S-receptor-like kinase 5"/>
    <property type="match status" value="1"/>
</dbReference>
<dbReference type="InterPro" id="IPR003609">
    <property type="entry name" value="Pan_app"/>
</dbReference>
<dbReference type="InterPro" id="IPR000719">
    <property type="entry name" value="Prot_kinase_dom"/>
</dbReference>
<dbReference type="GO" id="GO:0016020">
    <property type="term" value="C:membrane"/>
    <property type="evidence" value="ECO:0007669"/>
    <property type="project" value="UniProtKB-SubCell"/>
</dbReference>
<keyword evidence="10 19" id="KW-0418">Kinase</keyword>
<comment type="catalytic activity">
    <reaction evidence="17 19">
        <text>L-threonyl-[protein] + ATP = O-phospho-L-threonyl-[protein] + ADP + H(+)</text>
        <dbReference type="Rhea" id="RHEA:46608"/>
        <dbReference type="Rhea" id="RHEA-COMP:11060"/>
        <dbReference type="Rhea" id="RHEA-COMP:11605"/>
        <dbReference type="ChEBI" id="CHEBI:15378"/>
        <dbReference type="ChEBI" id="CHEBI:30013"/>
        <dbReference type="ChEBI" id="CHEBI:30616"/>
        <dbReference type="ChEBI" id="CHEBI:61977"/>
        <dbReference type="ChEBI" id="CHEBI:456216"/>
        <dbReference type="EC" id="2.7.11.1"/>
    </reaction>
</comment>
<comment type="catalytic activity">
    <reaction evidence="18 19">
        <text>L-seryl-[protein] + ATP = O-phospho-L-seryl-[protein] + ADP + H(+)</text>
        <dbReference type="Rhea" id="RHEA:17989"/>
        <dbReference type="Rhea" id="RHEA-COMP:9863"/>
        <dbReference type="Rhea" id="RHEA-COMP:11604"/>
        <dbReference type="ChEBI" id="CHEBI:15378"/>
        <dbReference type="ChEBI" id="CHEBI:29999"/>
        <dbReference type="ChEBI" id="CHEBI:30616"/>
        <dbReference type="ChEBI" id="CHEBI:83421"/>
        <dbReference type="ChEBI" id="CHEBI:456216"/>
        <dbReference type="EC" id="2.7.11.1"/>
    </reaction>
</comment>
<dbReference type="Pfam" id="PF01453">
    <property type="entry name" value="B_lectin"/>
    <property type="match status" value="1"/>
</dbReference>
<dbReference type="PROSITE" id="PS00108">
    <property type="entry name" value="PROTEIN_KINASE_ST"/>
    <property type="match status" value="1"/>
</dbReference>
<proteinExistence type="inferred from homology"/>
<comment type="caution">
    <text evidence="26">The sequence shown here is derived from an EMBL/GenBank/DDBJ whole genome shotgun (WGS) entry which is preliminary data.</text>
</comment>
<keyword evidence="15" id="KW-0675">Receptor</keyword>
<evidence type="ECO:0000256" key="19">
    <source>
        <dbReference type="PIRNR" id="PIRNR000641"/>
    </source>
</evidence>
<dbReference type="InterPro" id="IPR011009">
    <property type="entry name" value="Kinase-like_dom_sf"/>
</dbReference>
<comment type="similarity">
    <text evidence="19">Belongs to the protein kinase superfamily. Ser/Thr protein kinase family.</text>
</comment>
<feature type="domain" description="Bulb-type lectin" evidence="24">
    <location>
        <begin position="47"/>
        <end position="183"/>
    </location>
</feature>
<evidence type="ECO:0000259" key="25">
    <source>
        <dbReference type="PROSITE" id="PS50948"/>
    </source>
</evidence>
<dbReference type="PANTHER" id="PTHR47976">
    <property type="entry name" value="G-TYPE LECTIN S-RECEPTOR-LIKE SERINE/THREONINE-PROTEIN KINASE SD2-5"/>
    <property type="match status" value="1"/>
</dbReference>
<dbReference type="InterPro" id="IPR024171">
    <property type="entry name" value="SRK-like_kinase"/>
</dbReference>
<organism evidence="26 27">
    <name type="scientific">Platanthera zijinensis</name>
    <dbReference type="NCBI Taxonomy" id="2320716"/>
    <lineage>
        <taxon>Eukaryota</taxon>
        <taxon>Viridiplantae</taxon>
        <taxon>Streptophyta</taxon>
        <taxon>Embryophyta</taxon>
        <taxon>Tracheophyta</taxon>
        <taxon>Spermatophyta</taxon>
        <taxon>Magnoliopsida</taxon>
        <taxon>Liliopsida</taxon>
        <taxon>Asparagales</taxon>
        <taxon>Orchidaceae</taxon>
        <taxon>Orchidoideae</taxon>
        <taxon>Orchideae</taxon>
        <taxon>Orchidinae</taxon>
        <taxon>Platanthera</taxon>
    </lineage>
</organism>
<feature type="binding site" evidence="20">
    <location>
        <position position="570"/>
    </location>
    <ligand>
        <name>ATP</name>
        <dbReference type="ChEBI" id="CHEBI:30616"/>
    </ligand>
</feature>
<evidence type="ECO:0000256" key="20">
    <source>
        <dbReference type="PROSITE-ProRule" id="PRU10141"/>
    </source>
</evidence>
<evidence type="ECO:0000256" key="21">
    <source>
        <dbReference type="SAM" id="Phobius"/>
    </source>
</evidence>
<gene>
    <name evidence="26" type="primary">SD25</name>
    <name evidence="26" type="ORF">KSP39_PZI010948</name>
</gene>
<evidence type="ECO:0000256" key="8">
    <source>
        <dbReference type="ARBA" id="ARBA00022734"/>
    </source>
</evidence>
<evidence type="ECO:0000256" key="17">
    <source>
        <dbReference type="ARBA" id="ARBA00047899"/>
    </source>
</evidence>
<evidence type="ECO:0000256" key="18">
    <source>
        <dbReference type="ARBA" id="ARBA00048679"/>
    </source>
</evidence>
<keyword evidence="12 21" id="KW-1133">Transmembrane helix</keyword>
<dbReference type="CDD" id="cd14066">
    <property type="entry name" value="STKc_IRAK"/>
    <property type="match status" value="1"/>
</dbReference>
<dbReference type="Gene3D" id="2.90.10.10">
    <property type="entry name" value="Bulb-type lectin domain"/>
    <property type="match status" value="1"/>
</dbReference>
<sequence>MTNPTPVLHLLLLFTATAAVAVFLLPIISAATFDDPTANLSTSWTIGPSLTRNITYPDGSTILALLVRGFFGPSFAFGFFCSSPCSSFLLSIYIVYTDSGSSITNLNSDPPQLIWSANRQRPVRLNATLLFSPSGDLILRDADGSLVWSTNTSGEGAASLTLLNSGNLVIMDNKSNHFWASFDHPTDSLLVGQSLKQGQSLTSNSSTNSTQGQFFITVDSNGLRAFIESNPPQLYYAKPNASSSAKPQNRSAYATFQNGSLDIFMSSTHPNSPDYSISLPTSPSTQYIRLDSNGHLGLYAWNEGWSFAQQVFDEFPDDCAYPTVCGHYGICSNGQCSCPQLKNGNSDYFTPVDPLKINSGCNPAASISCRSNESIQLLAVDEVSYFNYIDQSSSVMRTTDENSCKEACLRNCSCKAALFRYNGDLTTGSCYLPSEIFSLMINNPQNSHYNSSAFLKVQTVSAPTPESSISTGTSSSSGSQKMGIIIGVISVFVFAAIVLLVLIFVVRRRRRRRAQEEDEDQFGEIPELQARFSHDELVMATENFKSKLGEGGFGSVFEGTLRNGTKVAVKRLNGVGRAKTEFVAEMTTLVAIHHINLVKLIGFCYEGDHRLLVFEFMPNGSLEKWIFNRTHNASLDWQTKCRIISDIAKGLSYLHEGCKQRIIHLDIKPQNILLDENFKAKVSDFGLAKLVDRDQDQVMTRMRGTVGYLAPEWLTSVISEKADVFSFGIVVMEIVCGRKNLDNSLKGEVHLVSLLQEKIGEDRITDMIEGRENYERWEEDEAVAMLKLAVWCLQTDSGRRPSMAVVVKVLEGGLNVETNVDHNFFTAATLGKNDAACWNDSNSSMPTASLLSGPR</sequence>
<keyword evidence="4" id="KW-0597">Phosphoprotein</keyword>
<dbReference type="PANTHER" id="PTHR47976:SF30">
    <property type="entry name" value="RECEPTOR-LIKE SERINE_THREONINE-PROTEIN KINASE"/>
    <property type="match status" value="1"/>
</dbReference>
<protein>
    <recommendedName>
        <fullName evidence="19">Receptor-like serine/threonine-protein kinase</fullName>
        <ecNumber evidence="19">2.7.11.1</ecNumber>
    </recommendedName>
</protein>
<reference evidence="26 27" key="1">
    <citation type="journal article" date="2022" name="Nat. Plants">
        <title>Genomes of leafy and leafless Platanthera orchids illuminate the evolution of mycoheterotrophy.</title>
        <authorList>
            <person name="Li M.H."/>
            <person name="Liu K.W."/>
            <person name="Li Z."/>
            <person name="Lu H.C."/>
            <person name="Ye Q.L."/>
            <person name="Zhang D."/>
            <person name="Wang J.Y."/>
            <person name="Li Y.F."/>
            <person name="Zhong Z.M."/>
            <person name="Liu X."/>
            <person name="Yu X."/>
            <person name="Liu D.K."/>
            <person name="Tu X.D."/>
            <person name="Liu B."/>
            <person name="Hao Y."/>
            <person name="Liao X.Y."/>
            <person name="Jiang Y.T."/>
            <person name="Sun W.H."/>
            <person name="Chen J."/>
            <person name="Chen Y.Q."/>
            <person name="Ai Y."/>
            <person name="Zhai J.W."/>
            <person name="Wu S.S."/>
            <person name="Zhou Z."/>
            <person name="Hsiao Y.Y."/>
            <person name="Wu W.L."/>
            <person name="Chen Y.Y."/>
            <person name="Lin Y.F."/>
            <person name="Hsu J.L."/>
            <person name="Li C.Y."/>
            <person name="Wang Z.W."/>
            <person name="Zhao X."/>
            <person name="Zhong W.Y."/>
            <person name="Ma X.K."/>
            <person name="Ma L."/>
            <person name="Huang J."/>
            <person name="Chen G.Z."/>
            <person name="Huang M.Z."/>
            <person name="Huang L."/>
            <person name="Peng D.H."/>
            <person name="Luo Y.B."/>
            <person name="Zou S.Q."/>
            <person name="Chen S.P."/>
            <person name="Lan S."/>
            <person name="Tsai W.C."/>
            <person name="Van de Peer Y."/>
            <person name="Liu Z.J."/>
        </authorList>
    </citation>
    <scope>NUCLEOTIDE SEQUENCE [LARGE SCALE GENOMIC DNA]</scope>
    <source>
        <strain evidence="26">Lor287</strain>
    </source>
</reference>
<feature type="domain" description="Apple" evidence="25">
    <location>
        <begin position="369"/>
        <end position="453"/>
    </location>
</feature>
<dbReference type="CDD" id="cd00028">
    <property type="entry name" value="B_lectin"/>
    <property type="match status" value="1"/>
</dbReference>
<dbReference type="EMBL" id="JBBWWQ010000009">
    <property type="protein sequence ID" value="KAK8938853.1"/>
    <property type="molecule type" value="Genomic_DNA"/>
</dbReference>
<dbReference type="InterPro" id="IPR017441">
    <property type="entry name" value="Protein_kinase_ATP_BS"/>
</dbReference>
<dbReference type="GO" id="GO:0051707">
    <property type="term" value="P:response to other organism"/>
    <property type="evidence" value="ECO:0007669"/>
    <property type="project" value="UniProtKB-ARBA"/>
</dbReference>
<dbReference type="PROSITE" id="PS50927">
    <property type="entry name" value="BULB_LECTIN"/>
    <property type="match status" value="1"/>
</dbReference>
<evidence type="ECO:0000256" key="16">
    <source>
        <dbReference type="ARBA" id="ARBA00023180"/>
    </source>
</evidence>
<keyword evidence="11 19" id="KW-0067">ATP-binding</keyword>
<evidence type="ECO:0000256" key="13">
    <source>
        <dbReference type="ARBA" id="ARBA00023136"/>
    </source>
</evidence>
<evidence type="ECO:0000256" key="14">
    <source>
        <dbReference type="ARBA" id="ARBA00023157"/>
    </source>
</evidence>
<evidence type="ECO:0000256" key="10">
    <source>
        <dbReference type="ARBA" id="ARBA00022777"/>
    </source>
</evidence>
<name>A0AAP0BH53_9ASPA</name>
<dbReference type="SMART" id="SM00108">
    <property type="entry name" value="B_lectin"/>
    <property type="match status" value="1"/>
</dbReference>
<evidence type="ECO:0000259" key="23">
    <source>
        <dbReference type="PROSITE" id="PS50011"/>
    </source>
</evidence>
<feature type="domain" description="Protein kinase" evidence="23">
    <location>
        <begin position="542"/>
        <end position="825"/>
    </location>
</feature>
<dbReference type="Gene3D" id="3.30.200.20">
    <property type="entry name" value="Phosphorylase Kinase, domain 1"/>
    <property type="match status" value="1"/>
</dbReference>
<keyword evidence="27" id="KW-1185">Reference proteome</keyword>
<dbReference type="Pfam" id="PF08276">
    <property type="entry name" value="PAN_2"/>
    <property type="match status" value="1"/>
</dbReference>
<evidence type="ECO:0000256" key="3">
    <source>
        <dbReference type="ARBA" id="ARBA00022536"/>
    </source>
</evidence>
<keyword evidence="13 21" id="KW-0472">Membrane</keyword>
<keyword evidence="9 19" id="KW-0547">Nucleotide-binding</keyword>
<dbReference type="Pfam" id="PF00069">
    <property type="entry name" value="Pkinase"/>
    <property type="match status" value="1"/>
</dbReference>
<evidence type="ECO:0000256" key="5">
    <source>
        <dbReference type="ARBA" id="ARBA00022679"/>
    </source>
</evidence>
<evidence type="ECO:0000259" key="24">
    <source>
        <dbReference type="PROSITE" id="PS50927"/>
    </source>
</evidence>
<dbReference type="InterPro" id="IPR036426">
    <property type="entry name" value="Bulb-type_lectin_dom_sf"/>
</dbReference>
<dbReference type="GO" id="GO:0004674">
    <property type="term" value="F:protein serine/threonine kinase activity"/>
    <property type="evidence" value="ECO:0007669"/>
    <property type="project" value="UniProtKB-KW"/>
</dbReference>
<evidence type="ECO:0000256" key="12">
    <source>
        <dbReference type="ARBA" id="ARBA00022989"/>
    </source>
</evidence>
<dbReference type="InterPro" id="IPR008271">
    <property type="entry name" value="Ser/Thr_kinase_AS"/>
</dbReference>
<dbReference type="PROSITE" id="PS50011">
    <property type="entry name" value="PROTEIN_KINASE_DOM"/>
    <property type="match status" value="1"/>
</dbReference>
<keyword evidence="16" id="KW-0325">Glycoprotein</keyword>
<evidence type="ECO:0000256" key="11">
    <source>
        <dbReference type="ARBA" id="ARBA00022840"/>
    </source>
</evidence>
<feature type="chain" id="PRO_5042903327" description="Receptor-like serine/threonine-protein kinase" evidence="22">
    <location>
        <begin position="20"/>
        <end position="855"/>
    </location>
</feature>
<dbReference type="PROSITE" id="PS00107">
    <property type="entry name" value="PROTEIN_KINASE_ATP"/>
    <property type="match status" value="1"/>
</dbReference>
<dbReference type="SMART" id="SM00220">
    <property type="entry name" value="S_TKc"/>
    <property type="match status" value="1"/>
</dbReference>
<keyword evidence="8" id="KW-0430">Lectin</keyword>
<keyword evidence="14" id="KW-1015">Disulfide bond</keyword>
<keyword evidence="7 22" id="KW-0732">Signal</keyword>
<comment type="subcellular location">
    <subcellularLocation>
        <location evidence="1">Membrane</location>
        <topology evidence="1">Single-pass type I membrane protein</topology>
    </subcellularLocation>
</comment>
<dbReference type="InterPro" id="IPR001480">
    <property type="entry name" value="Bulb-type_lectin_dom"/>
</dbReference>
<dbReference type="InterPro" id="IPR051343">
    <property type="entry name" value="G-type_lectin_kinases/EP1-like"/>
</dbReference>
<dbReference type="Gene3D" id="1.10.510.10">
    <property type="entry name" value="Transferase(Phosphotransferase) domain 1"/>
    <property type="match status" value="1"/>
</dbReference>
<evidence type="ECO:0000256" key="1">
    <source>
        <dbReference type="ARBA" id="ARBA00004479"/>
    </source>
</evidence>
<dbReference type="AlphaFoldDB" id="A0AAP0BH53"/>
<keyword evidence="2 19" id="KW-0723">Serine/threonine-protein kinase</keyword>
<dbReference type="SUPFAM" id="SSF56112">
    <property type="entry name" value="Protein kinase-like (PK-like)"/>
    <property type="match status" value="1"/>
</dbReference>
<accession>A0AAP0BH53</accession>